<feature type="transmembrane region" description="Helical" evidence="5">
    <location>
        <begin position="243"/>
        <end position="264"/>
    </location>
</feature>
<dbReference type="Proteomes" id="UP001185069">
    <property type="component" value="Unassembled WGS sequence"/>
</dbReference>
<reference evidence="7 8" key="1">
    <citation type="submission" date="2023-07" db="EMBL/GenBank/DDBJ databases">
        <title>Sequencing the genomes of 1000 actinobacteria strains.</title>
        <authorList>
            <person name="Klenk H.-P."/>
        </authorList>
    </citation>
    <scope>NUCLEOTIDE SEQUENCE [LARGE SCALE GENOMIC DNA]</scope>
    <source>
        <strain evidence="7 8">DSM 14555</strain>
    </source>
</reference>
<keyword evidence="4 5" id="KW-0472">Membrane</keyword>
<evidence type="ECO:0000256" key="2">
    <source>
        <dbReference type="ARBA" id="ARBA00022692"/>
    </source>
</evidence>
<dbReference type="EMBL" id="JAVDQF010000001">
    <property type="protein sequence ID" value="MDR6270806.1"/>
    <property type="molecule type" value="Genomic_DNA"/>
</dbReference>
<feature type="transmembrane region" description="Helical" evidence="5">
    <location>
        <begin position="397"/>
        <end position="417"/>
    </location>
</feature>
<protein>
    <submittedName>
        <fullName evidence="7">MFS family permease</fullName>
    </submittedName>
</protein>
<feature type="transmembrane region" description="Helical" evidence="5">
    <location>
        <begin position="18"/>
        <end position="40"/>
    </location>
</feature>
<sequence>MDFGQYRALLSVPAIRRLLIVAMLARVPHAAAGMVLTLHVVNTLGLGYVAAGGVTAAVTIGIAFGGPWRGRLLDKNGLRRTLVASIIAEVVVWSIAPFLPYWLLIVAAMIGGALAVPIFTLVRQAMGVMVSAQQRRTGYALDSIGTELTFMVGPAAGVALATVNTYAALIAIGIAGSLAGLFLFWFNPPTRSGQPGAYLDAAEYAAETTESFEELAPAEAAAGVPLPDSGRFRRMADRMLDSLSWMNIAILSVLAAAVGTGITLSGTDVGIVGVLREHGQQNQIGIVFLVWAGASLVGGLVYGSLHRKVNPLWLLAAMAVLTVPMGFASETWAVALLSIPPGLLTAPTLSSTSEWIADLVPEQRRGEAMGWFGSSITLGNAMGAPLAGAAIDMVGPWAGFGTVGVISAVLAVSGLIARGVRLRSAGAAAERAD</sequence>
<feature type="transmembrane region" description="Helical" evidence="5">
    <location>
        <begin position="312"/>
        <end position="329"/>
    </location>
</feature>
<dbReference type="InterPro" id="IPR011701">
    <property type="entry name" value="MFS"/>
</dbReference>
<evidence type="ECO:0000256" key="1">
    <source>
        <dbReference type="ARBA" id="ARBA00004651"/>
    </source>
</evidence>
<feature type="transmembrane region" description="Helical" evidence="5">
    <location>
        <begin position="284"/>
        <end position="305"/>
    </location>
</feature>
<dbReference type="Gene3D" id="1.20.1250.20">
    <property type="entry name" value="MFS general substrate transporter like domains"/>
    <property type="match status" value="1"/>
</dbReference>
<keyword evidence="8" id="KW-1185">Reference proteome</keyword>
<dbReference type="PROSITE" id="PS50850">
    <property type="entry name" value="MFS"/>
    <property type="match status" value="1"/>
</dbReference>
<name>A0ABU1JED3_9MICC</name>
<keyword evidence="2 5" id="KW-0812">Transmembrane</keyword>
<evidence type="ECO:0000313" key="8">
    <source>
        <dbReference type="Proteomes" id="UP001185069"/>
    </source>
</evidence>
<feature type="transmembrane region" description="Helical" evidence="5">
    <location>
        <begin position="143"/>
        <end position="160"/>
    </location>
</feature>
<dbReference type="PANTHER" id="PTHR23542">
    <property type="match status" value="1"/>
</dbReference>
<evidence type="ECO:0000256" key="4">
    <source>
        <dbReference type="ARBA" id="ARBA00023136"/>
    </source>
</evidence>
<dbReference type="PANTHER" id="PTHR23542:SF1">
    <property type="entry name" value="MAJOR FACILITATOR SUPERFAMILY (MFS) PROFILE DOMAIN-CONTAINING PROTEIN"/>
    <property type="match status" value="1"/>
</dbReference>
<organism evidence="7 8">
    <name type="scientific">Arthrobacter russicus</name>
    <dbReference type="NCBI Taxonomy" id="172040"/>
    <lineage>
        <taxon>Bacteria</taxon>
        <taxon>Bacillati</taxon>
        <taxon>Actinomycetota</taxon>
        <taxon>Actinomycetes</taxon>
        <taxon>Micrococcales</taxon>
        <taxon>Micrococcaceae</taxon>
        <taxon>Arthrobacter</taxon>
    </lineage>
</organism>
<dbReference type="InterPro" id="IPR020846">
    <property type="entry name" value="MFS_dom"/>
</dbReference>
<dbReference type="Pfam" id="PF07690">
    <property type="entry name" value="MFS_1"/>
    <property type="match status" value="2"/>
</dbReference>
<feature type="transmembrane region" description="Helical" evidence="5">
    <location>
        <begin position="77"/>
        <end position="95"/>
    </location>
</feature>
<feature type="transmembrane region" description="Helical" evidence="5">
    <location>
        <begin position="166"/>
        <end position="186"/>
    </location>
</feature>
<comment type="caution">
    <text evidence="7">The sequence shown here is derived from an EMBL/GenBank/DDBJ whole genome shotgun (WGS) entry which is preliminary data.</text>
</comment>
<feature type="transmembrane region" description="Helical" evidence="5">
    <location>
        <begin position="101"/>
        <end position="122"/>
    </location>
</feature>
<evidence type="ECO:0000256" key="3">
    <source>
        <dbReference type="ARBA" id="ARBA00022989"/>
    </source>
</evidence>
<dbReference type="RefSeq" id="WP_309800109.1">
    <property type="nucleotide sequence ID" value="NZ_BAAAHY010000004.1"/>
</dbReference>
<feature type="transmembrane region" description="Helical" evidence="5">
    <location>
        <begin position="46"/>
        <end position="65"/>
    </location>
</feature>
<dbReference type="SUPFAM" id="SSF103473">
    <property type="entry name" value="MFS general substrate transporter"/>
    <property type="match status" value="1"/>
</dbReference>
<dbReference type="InterPro" id="IPR036259">
    <property type="entry name" value="MFS_trans_sf"/>
</dbReference>
<keyword evidence="3 5" id="KW-1133">Transmembrane helix</keyword>
<proteinExistence type="predicted"/>
<feature type="domain" description="Major facilitator superfamily (MFS) profile" evidence="6">
    <location>
        <begin position="233"/>
        <end position="433"/>
    </location>
</feature>
<accession>A0ABU1JED3</accession>
<evidence type="ECO:0000259" key="6">
    <source>
        <dbReference type="PROSITE" id="PS50850"/>
    </source>
</evidence>
<evidence type="ECO:0000313" key="7">
    <source>
        <dbReference type="EMBL" id="MDR6270806.1"/>
    </source>
</evidence>
<comment type="subcellular location">
    <subcellularLocation>
        <location evidence="1">Cell membrane</location>
        <topology evidence="1">Multi-pass membrane protein</topology>
    </subcellularLocation>
</comment>
<gene>
    <name evidence="7" type="ORF">JOE69_003044</name>
</gene>
<evidence type="ECO:0000256" key="5">
    <source>
        <dbReference type="SAM" id="Phobius"/>
    </source>
</evidence>